<feature type="compositionally biased region" description="Polar residues" evidence="1">
    <location>
        <begin position="101"/>
        <end position="110"/>
    </location>
</feature>
<name>A0AAP0LCX2_9MAGN</name>
<organism evidence="2 3">
    <name type="scientific">Stephania yunnanensis</name>
    <dbReference type="NCBI Taxonomy" id="152371"/>
    <lineage>
        <taxon>Eukaryota</taxon>
        <taxon>Viridiplantae</taxon>
        <taxon>Streptophyta</taxon>
        <taxon>Embryophyta</taxon>
        <taxon>Tracheophyta</taxon>
        <taxon>Spermatophyta</taxon>
        <taxon>Magnoliopsida</taxon>
        <taxon>Ranunculales</taxon>
        <taxon>Menispermaceae</taxon>
        <taxon>Menispermoideae</taxon>
        <taxon>Cissampelideae</taxon>
        <taxon>Stephania</taxon>
    </lineage>
</organism>
<dbReference type="PANTHER" id="PTHR47481">
    <property type="match status" value="1"/>
</dbReference>
<evidence type="ECO:0000313" key="3">
    <source>
        <dbReference type="Proteomes" id="UP001420932"/>
    </source>
</evidence>
<gene>
    <name evidence="2" type="ORF">Syun_000801</name>
</gene>
<evidence type="ECO:0008006" key="4">
    <source>
        <dbReference type="Google" id="ProtNLM"/>
    </source>
</evidence>
<proteinExistence type="predicted"/>
<feature type="region of interest" description="Disordered" evidence="1">
    <location>
        <begin position="75"/>
        <end position="128"/>
    </location>
</feature>
<feature type="compositionally biased region" description="Low complexity" evidence="1">
    <location>
        <begin position="75"/>
        <end position="90"/>
    </location>
</feature>
<dbReference type="PANTHER" id="PTHR47481:SF31">
    <property type="entry name" value="OS01G0873500 PROTEIN"/>
    <property type="match status" value="1"/>
</dbReference>
<accession>A0AAP0LCX2</accession>
<evidence type="ECO:0000313" key="2">
    <source>
        <dbReference type="EMBL" id="KAK9168661.1"/>
    </source>
</evidence>
<evidence type="ECO:0000256" key="1">
    <source>
        <dbReference type="SAM" id="MobiDB-lite"/>
    </source>
</evidence>
<feature type="compositionally biased region" description="Gly residues" evidence="1">
    <location>
        <begin position="112"/>
        <end position="126"/>
    </location>
</feature>
<comment type="caution">
    <text evidence="2">The sequence shown here is derived from an EMBL/GenBank/DDBJ whole genome shotgun (WGS) entry which is preliminary data.</text>
</comment>
<protein>
    <recommendedName>
        <fullName evidence="4">Gag protein</fullName>
    </recommendedName>
</protein>
<dbReference type="Proteomes" id="UP001420932">
    <property type="component" value="Unassembled WGS sequence"/>
</dbReference>
<dbReference type="EMBL" id="JBBNAF010000001">
    <property type="protein sequence ID" value="KAK9168661.1"/>
    <property type="molecule type" value="Genomic_DNA"/>
</dbReference>
<keyword evidence="3" id="KW-1185">Reference proteome</keyword>
<sequence>MKQYSDSLATVGFPFATTDLISCTLAGLDGEYLPITSLLQEKEDLAWLELQASLLSFETKLQQLHNIQALSSISINSPSQSSSTASNPSAHLTQHKPFSGHNRSGQNNSYRGRGGATPGQGRGGGRYHSSNNKPFCQICGKVSHTTTICYYRNDSSYMGSVPAPPSQPQLHPLHNTPTSSAFIASPPSMTDGSWYFDSGC</sequence>
<dbReference type="AlphaFoldDB" id="A0AAP0LCX2"/>
<reference evidence="2 3" key="1">
    <citation type="submission" date="2024-01" db="EMBL/GenBank/DDBJ databases">
        <title>Genome assemblies of Stephania.</title>
        <authorList>
            <person name="Yang L."/>
        </authorList>
    </citation>
    <scope>NUCLEOTIDE SEQUENCE [LARGE SCALE GENOMIC DNA]</scope>
    <source>
        <strain evidence="2">YNDBR</strain>
        <tissue evidence="2">Leaf</tissue>
    </source>
</reference>